<evidence type="ECO:0000256" key="1">
    <source>
        <dbReference type="SAM" id="MobiDB-lite"/>
    </source>
</evidence>
<gene>
    <name evidence="3" type="ORF">GGQ96_002388</name>
</gene>
<reference evidence="3 4" key="1">
    <citation type="submission" date="2020-08" db="EMBL/GenBank/DDBJ databases">
        <title>Genomic Encyclopedia of Type Strains, Phase IV (KMG-IV): sequencing the most valuable type-strain genomes for metagenomic binning, comparative biology and taxonomic classification.</title>
        <authorList>
            <person name="Goeker M."/>
        </authorList>
    </citation>
    <scope>NUCLEOTIDE SEQUENCE [LARGE SCALE GENOMIC DNA]</scope>
    <source>
        <strain evidence="3 4">DSM 15867</strain>
    </source>
</reference>
<keyword evidence="2" id="KW-0732">Signal</keyword>
<dbReference type="AlphaFoldDB" id="A0A7W7ALK1"/>
<sequence length="85" mass="8710">MFMLLLSAALAAQTTAPEAPAATPTPTPTPVAAEKPVCRKEVPLGSIMAKRTCHSKAEWAAIDSANAGAAENARRINGGRTGAPR</sequence>
<comment type="caution">
    <text evidence="3">The sequence shown here is derived from an EMBL/GenBank/DDBJ whole genome shotgun (WGS) entry which is preliminary data.</text>
</comment>
<proteinExistence type="predicted"/>
<name>A0A7W7ALK1_9SPHN</name>
<protein>
    <submittedName>
        <fullName evidence="3">Uncharacterized protein</fullName>
    </submittedName>
</protein>
<dbReference type="Proteomes" id="UP000574769">
    <property type="component" value="Unassembled WGS sequence"/>
</dbReference>
<dbReference type="RefSeq" id="WP_184114824.1">
    <property type="nucleotide sequence ID" value="NZ_JACHNY010000004.1"/>
</dbReference>
<feature type="signal peptide" evidence="2">
    <location>
        <begin position="1"/>
        <end position="21"/>
    </location>
</feature>
<feature type="chain" id="PRO_5030897036" evidence="2">
    <location>
        <begin position="22"/>
        <end position="85"/>
    </location>
</feature>
<accession>A0A7W7ALK1</accession>
<feature type="compositionally biased region" description="Low complexity" evidence="1">
    <location>
        <begin position="13"/>
        <end position="22"/>
    </location>
</feature>
<organism evidence="3 4">
    <name type="scientific">Sphingomonas abaci</name>
    <dbReference type="NCBI Taxonomy" id="237611"/>
    <lineage>
        <taxon>Bacteria</taxon>
        <taxon>Pseudomonadati</taxon>
        <taxon>Pseudomonadota</taxon>
        <taxon>Alphaproteobacteria</taxon>
        <taxon>Sphingomonadales</taxon>
        <taxon>Sphingomonadaceae</taxon>
        <taxon>Sphingomonas</taxon>
    </lineage>
</organism>
<dbReference type="EMBL" id="JACHNY010000004">
    <property type="protein sequence ID" value="MBB4618252.1"/>
    <property type="molecule type" value="Genomic_DNA"/>
</dbReference>
<evidence type="ECO:0000313" key="3">
    <source>
        <dbReference type="EMBL" id="MBB4618252.1"/>
    </source>
</evidence>
<evidence type="ECO:0000313" key="4">
    <source>
        <dbReference type="Proteomes" id="UP000574769"/>
    </source>
</evidence>
<feature type="region of interest" description="Disordered" evidence="1">
    <location>
        <begin position="13"/>
        <end position="32"/>
    </location>
</feature>
<keyword evidence="4" id="KW-1185">Reference proteome</keyword>
<evidence type="ECO:0000256" key="2">
    <source>
        <dbReference type="SAM" id="SignalP"/>
    </source>
</evidence>